<dbReference type="GO" id="GO:0000278">
    <property type="term" value="P:mitotic cell cycle"/>
    <property type="evidence" value="ECO:0007669"/>
    <property type="project" value="TreeGrafter"/>
</dbReference>
<accession>A0A2P4YPS1</accession>
<evidence type="ECO:0000256" key="1">
    <source>
        <dbReference type="ARBA" id="ARBA00004496"/>
    </source>
</evidence>
<evidence type="ECO:0000256" key="3">
    <source>
        <dbReference type="ARBA" id="ARBA00022737"/>
    </source>
</evidence>
<feature type="coiled-coil region" evidence="5">
    <location>
        <begin position="429"/>
        <end position="480"/>
    </location>
</feature>
<evidence type="ECO:0000256" key="6">
    <source>
        <dbReference type="SAM" id="MobiDB-lite"/>
    </source>
</evidence>
<feature type="region of interest" description="Disordered" evidence="6">
    <location>
        <begin position="489"/>
        <end position="510"/>
    </location>
</feature>
<dbReference type="OrthoDB" id="252964at2759"/>
<dbReference type="GO" id="GO:0007051">
    <property type="term" value="P:spindle organization"/>
    <property type="evidence" value="ECO:0007669"/>
    <property type="project" value="TreeGrafter"/>
</dbReference>
<keyword evidence="2" id="KW-0963">Cytoplasm</keyword>
<dbReference type="GO" id="GO:0005737">
    <property type="term" value="C:cytoplasm"/>
    <property type="evidence" value="ECO:0007669"/>
    <property type="project" value="UniProtKB-SubCell"/>
</dbReference>
<organism evidence="7 8">
    <name type="scientific">Phytophthora palmivora</name>
    <dbReference type="NCBI Taxonomy" id="4796"/>
    <lineage>
        <taxon>Eukaryota</taxon>
        <taxon>Sar</taxon>
        <taxon>Stramenopiles</taxon>
        <taxon>Oomycota</taxon>
        <taxon>Peronosporomycetes</taxon>
        <taxon>Peronosporales</taxon>
        <taxon>Peronosporaceae</taxon>
        <taxon>Phytophthora</taxon>
    </lineage>
</organism>
<dbReference type="InterPro" id="IPR027417">
    <property type="entry name" value="P-loop_NTPase"/>
</dbReference>
<dbReference type="PANTHER" id="PTHR22706:SF1">
    <property type="entry name" value="ASSEMBLY FACTOR FOR SPINDLE MICROTUBULES"/>
    <property type="match status" value="1"/>
</dbReference>
<keyword evidence="4" id="KW-0112">Calmodulin-binding</keyword>
<protein>
    <submittedName>
        <fullName evidence="7">Uncharacterized protein</fullName>
    </submittedName>
</protein>
<dbReference type="GO" id="GO:0005516">
    <property type="term" value="F:calmodulin binding"/>
    <property type="evidence" value="ECO:0007669"/>
    <property type="project" value="UniProtKB-KW"/>
</dbReference>
<dbReference type="Proteomes" id="UP000237271">
    <property type="component" value="Unassembled WGS sequence"/>
</dbReference>
<comment type="caution">
    <text evidence="7">The sequence shown here is derived from an EMBL/GenBank/DDBJ whole genome shotgun (WGS) entry which is preliminary data.</text>
</comment>
<comment type="subcellular location">
    <subcellularLocation>
        <location evidence="1">Cytoplasm</location>
    </subcellularLocation>
</comment>
<dbReference type="Gene3D" id="1.20.5.190">
    <property type="match status" value="2"/>
</dbReference>
<sequence>MERVEDGPSMNVVPSMFHAGISNKFTKRHVGNFRDTTLTAASNAKQRAERKLERQADAIEKQQQKIDIEMKKIAEITQNLHRQQLREAKRLRNRLNYAASKIQTAYQRHLTYVNQLKSDAAVSIQTLSRGFLARRLRWRLRMLLTILYTNYAYKSHLTYVAVVWSTPQCGSHNSIRVLNQHRAAIVIQCNTRSFMTRLIYLDVLYLICRIQATMRGYLVRKQLRWLRVSDVDAISKLQAYVRGYLVRIKIQSNTSTDRSGSIAPSSRSNRGQATQEAFVASKRKFEIHNHATKEFRTTRASSFSTRDHDKVGKNGIASLVRSSTGHGWQSTVEPAIKRSYWLPAGASFDKRLPVLPVSKRMKALERVSAVNGYPLEDEFGRINQSWTPKKRPHQKPCPARLSPMAIPPPKSGVCDPCASTADVEEDAILAEMEERLRRQAELKQKLQVRRKHEKRQQEYELKLKREAESEANERKLMEREEKALRLLLKHLGRDGRTSSSTSRTQAKITS</sequence>
<dbReference type="PANTHER" id="PTHR22706">
    <property type="entry name" value="ASSEMBLY FACTOR FOR SPINDLE MICROTUBULES"/>
    <property type="match status" value="1"/>
</dbReference>
<dbReference type="GO" id="GO:0051295">
    <property type="term" value="P:establishment of meiotic spindle localization"/>
    <property type="evidence" value="ECO:0007669"/>
    <property type="project" value="TreeGrafter"/>
</dbReference>
<dbReference type="AlphaFoldDB" id="A0A2P4YPS1"/>
<dbReference type="PROSITE" id="PS50096">
    <property type="entry name" value="IQ"/>
    <property type="match status" value="3"/>
</dbReference>
<evidence type="ECO:0000256" key="5">
    <source>
        <dbReference type="SAM" id="Coils"/>
    </source>
</evidence>
<keyword evidence="5" id="KW-0175">Coiled coil</keyword>
<gene>
    <name evidence="7" type="ORF">PHPALM_2509</name>
</gene>
<name>A0A2P4YPS1_9STRA</name>
<evidence type="ECO:0000256" key="4">
    <source>
        <dbReference type="ARBA" id="ARBA00022860"/>
    </source>
</evidence>
<dbReference type="SUPFAM" id="SSF52540">
    <property type="entry name" value="P-loop containing nucleoside triphosphate hydrolases"/>
    <property type="match status" value="1"/>
</dbReference>
<dbReference type="Pfam" id="PF00612">
    <property type="entry name" value="IQ"/>
    <property type="match status" value="4"/>
</dbReference>
<proteinExistence type="predicted"/>
<reference evidence="7 8" key="1">
    <citation type="journal article" date="2017" name="Genome Biol. Evol.">
        <title>Phytophthora megakarya and P. palmivora, closely related causal agents of cacao black pod rot, underwent increases in genome sizes and gene numbers by different mechanisms.</title>
        <authorList>
            <person name="Ali S.S."/>
            <person name="Shao J."/>
            <person name="Lary D.J."/>
            <person name="Kronmiller B."/>
            <person name="Shen D."/>
            <person name="Strem M.D."/>
            <person name="Amoako-Attah I."/>
            <person name="Akrofi A.Y."/>
            <person name="Begoude B.A."/>
            <person name="Ten Hoopen G.M."/>
            <person name="Coulibaly K."/>
            <person name="Kebe B.I."/>
            <person name="Melnick R.L."/>
            <person name="Guiltinan M.J."/>
            <person name="Tyler B.M."/>
            <person name="Meinhardt L.W."/>
            <person name="Bailey B.A."/>
        </authorList>
    </citation>
    <scope>NUCLEOTIDE SEQUENCE [LARGE SCALE GENOMIC DNA]</scope>
    <source>
        <strain evidence="8">sbr112.9</strain>
    </source>
</reference>
<feature type="coiled-coil region" evidence="5">
    <location>
        <begin position="38"/>
        <end position="94"/>
    </location>
</feature>
<keyword evidence="8" id="KW-1185">Reference proteome</keyword>
<evidence type="ECO:0000313" key="8">
    <source>
        <dbReference type="Proteomes" id="UP000237271"/>
    </source>
</evidence>
<evidence type="ECO:0000313" key="7">
    <source>
        <dbReference type="EMBL" id="POM79749.1"/>
    </source>
</evidence>
<dbReference type="InterPro" id="IPR051185">
    <property type="entry name" value="ASPM"/>
</dbReference>
<dbReference type="InterPro" id="IPR000048">
    <property type="entry name" value="IQ_motif_EF-hand-BS"/>
</dbReference>
<keyword evidence="3" id="KW-0677">Repeat</keyword>
<evidence type="ECO:0000256" key="2">
    <source>
        <dbReference type="ARBA" id="ARBA00022490"/>
    </source>
</evidence>
<dbReference type="EMBL" id="NCKW01001067">
    <property type="protein sequence ID" value="POM79749.1"/>
    <property type="molecule type" value="Genomic_DNA"/>
</dbReference>
<dbReference type="GO" id="GO:0000922">
    <property type="term" value="C:spindle pole"/>
    <property type="evidence" value="ECO:0007669"/>
    <property type="project" value="TreeGrafter"/>
</dbReference>
<dbReference type="SMART" id="SM00015">
    <property type="entry name" value="IQ"/>
    <property type="match status" value="4"/>
</dbReference>